<keyword evidence="2" id="KW-0663">Pyridoxal phosphate</keyword>
<dbReference type="InterPro" id="IPR000524">
    <property type="entry name" value="Tscrpt_reg_HTH_GntR"/>
</dbReference>
<proteinExistence type="inferred from homology"/>
<dbReference type="InterPro" id="IPR015424">
    <property type="entry name" value="PyrdxlP-dep_Trfase"/>
</dbReference>
<dbReference type="InterPro" id="IPR036390">
    <property type="entry name" value="WH_DNA-bd_sf"/>
</dbReference>
<keyword evidence="3" id="KW-0805">Transcription regulation</keyword>
<dbReference type="SUPFAM" id="SSF46785">
    <property type="entry name" value="Winged helix' DNA-binding domain"/>
    <property type="match status" value="1"/>
</dbReference>
<evidence type="ECO:0000256" key="3">
    <source>
        <dbReference type="ARBA" id="ARBA00023015"/>
    </source>
</evidence>
<keyword evidence="5" id="KW-0804">Transcription</keyword>
<keyword evidence="4" id="KW-0238">DNA-binding</keyword>
<dbReference type="PANTHER" id="PTHR46577:SF1">
    <property type="entry name" value="HTH-TYPE TRANSCRIPTIONAL REGULATORY PROTEIN GABR"/>
    <property type="match status" value="1"/>
</dbReference>
<feature type="domain" description="HTH gntR-type" evidence="6">
    <location>
        <begin position="1"/>
        <end position="69"/>
    </location>
</feature>
<organism evidence="7 8">
    <name type="scientific">Kitasatospora cinereorecta</name>
    <dbReference type="NCBI Taxonomy" id="285560"/>
    <lineage>
        <taxon>Bacteria</taxon>
        <taxon>Bacillati</taxon>
        <taxon>Actinomycetota</taxon>
        <taxon>Actinomycetes</taxon>
        <taxon>Kitasatosporales</taxon>
        <taxon>Streptomycetaceae</taxon>
        <taxon>Kitasatospora</taxon>
    </lineage>
</organism>
<dbReference type="Gene3D" id="3.40.640.10">
    <property type="entry name" value="Type I PLP-dependent aspartate aminotransferase-like (Major domain)"/>
    <property type="match status" value="1"/>
</dbReference>
<evidence type="ECO:0000256" key="1">
    <source>
        <dbReference type="ARBA" id="ARBA00005384"/>
    </source>
</evidence>
<protein>
    <submittedName>
        <fullName evidence="7">GntR family transcriptional regulator</fullName>
    </submittedName>
</protein>
<gene>
    <name evidence="7" type="ORF">ACFPZF_40200</name>
</gene>
<dbReference type="SUPFAM" id="SSF53383">
    <property type="entry name" value="PLP-dependent transferases"/>
    <property type="match status" value="1"/>
</dbReference>
<comment type="caution">
    <text evidence="7">The sequence shown here is derived from an EMBL/GenBank/DDBJ whole genome shotgun (WGS) entry which is preliminary data.</text>
</comment>
<dbReference type="InterPro" id="IPR015421">
    <property type="entry name" value="PyrdxlP-dep_Trfase_major"/>
</dbReference>
<feature type="non-terminal residue" evidence="7">
    <location>
        <position position="186"/>
    </location>
</feature>
<keyword evidence="8" id="KW-1185">Reference proteome</keyword>
<dbReference type="Proteomes" id="UP001596066">
    <property type="component" value="Unassembled WGS sequence"/>
</dbReference>
<dbReference type="InterPro" id="IPR036388">
    <property type="entry name" value="WH-like_DNA-bd_sf"/>
</dbReference>
<dbReference type="RefSeq" id="WP_380233014.1">
    <property type="nucleotide sequence ID" value="NZ_JBHSOC010000235.1"/>
</dbReference>
<comment type="similarity">
    <text evidence="1">In the C-terminal section; belongs to the class-I pyridoxal-phosphate-dependent aminotransferase family.</text>
</comment>
<dbReference type="SMART" id="SM00345">
    <property type="entry name" value="HTH_GNTR"/>
    <property type="match status" value="1"/>
</dbReference>
<dbReference type="Pfam" id="PF00392">
    <property type="entry name" value="GntR"/>
    <property type="match status" value="1"/>
</dbReference>
<evidence type="ECO:0000256" key="4">
    <source>
        <dbReference type="ARBA" id="ARBA00023125"/>
    </source>
</evidence>
<dbReference type="Gene3D" id="1.10.10.10">
    <property type="entry name" value="Winged helix-like DNA-binding domain superfamily/Winged helix DNA-binding domain"/>
    <property type="match status" value="1"/>
</dbReference>
<dbReference type="InterPro" id="IPR051446">
    <property type="entry name" value="HTH_trans_reg/aminotransferase"/>
</dbReference>
<accession>A0ABW0VS80</accession>
<name>A0ABW0VS80_9ACTN</name>
<dbReference type="PANTHER" id="PTHR46577">
    <property type="entry name" value="HTH-TYPE TRANSCRIPTIONAL REGULATORY PROTEIN GABR"/>
    <property type="match status" value="1"/>
</dbReference>
<sequence length="186" mass="19587">MLDYTAIADALAADIRSGALKPGERLPPQREFAYQRSIAPSTAARVYAELIRRGLATGEVGRGTFVSSPLSRRPPALTEPSGSDVDLSLNFPIVEGQSAALQMALRVLLREKTLEQISGPIGTRATPSARAVAAAFLTRGQWRPQADAILFTGNGRQAIAAALSALSPPGGRLGVEPLTYPVLKGL</sequence>
<reference evidence="8" key="1">
    <citation type="journal article" date="2019" name="Int. J. Syst. Evol. Microbiol.">
        <title>The Global Catalogue of Microorganisms (GCM) 10K type strain sequencing project: providing services to taxonomists for standard genome sequencing and annotation.</title>
        <authorList>
            <consortium name="The Broad Institute Genomics Platform"/>
            <consortium name="The Broad Institute Genome Sequencing Center for Infectious Disease"/>
            <person name="Wu L."/>
            <person name="Ma J."/>
        </authorList>
    </citation>
    <scope>NUCLEOTIDE SEQUENCE [LARGE SCALE GENOMIC DNA]</scope>
    <source>
        <strain evidence="8">CGMCC 4.1622</strain>
    </source>
</reference>
<evidence type="ECO:0000256" key="5">
    <source>
        <dbReference type="ARBA" id="ARBA00023163"/>
    </source>
</evidence>
<evidence type="ECO:0000313" key="7">
    <source>
        <dbReference type="EMBL" id="MFC5647509.1"/>
    </source>
</evidence>
<evidence type="ECO:0000259" key="6">
    <source>
        <dbReference type="PROSITE" id="PS50949"/>
    </source>
</evidence>
<evidence type="ECO:0000256" key="2">
    <source>
        <dbReference type="ARBA" id="ARBA00022898"/>
    </source>
</evidence>
<dbReference type="PROSITE" id="PS50949">
    <property type="entry name" value="HTH_GNTR"/>
    <property type="match status" value="1"/>
</dbReference>
<evidence type="ECO:0000313" key="8">
    <source>
        <dbReference type="Proteomes" id="UP001596066"/>
    </source>
</evidence>
<dbReference type="EMBL" id="JBHSOC010000235">
    <property type="protein sequence ID" value="MFC5647509.1"/>
    <property type="molecule type" value="Genomic_DNA"/>
</dbReference>